<accession>H8FN96</accession>
<organism evidence="1 2">
    <name type="scientific">Magnetospirillum molischianum DSM 120</name>
    <dbReference type="NCBI Taxonomy" id="1150626"/>
    <lineage>
        <taxon>Bacteria</taxon>
        <taxon>Pseudomonadati</taxon>
        <taxon>Pseudomonadota</taxon>
        <taxon>Alphaproteobacteria</taxon>
        <taxon>Rhodospirillales</taxon>
        <taxon>Rhodospirillaceae</taxon>
        <taxon>Magnetospirillum</taxon>
    </lineage>
</organism>
<dbReference type="STRING" id="1150626.PHAMO_10259"/>
<keyword evidence="2" id="KW-1185">Reference proteome</keyword>
<evidence type="ECO:0000313" key="1">
    <source>
        <dbReference type="EMBL" id="CCG39834.1"/>
    </source>
</evidence>
<sequence>MRDKEEKVSSRKIDLTPATVNATLHSVNEARQRRTPLVAPTVMELHTWLREACRV</sequence>
<comment type="caution">
    <text evidence="1">The sequence shown here is derived from an EMBL/GenBank/DDBJ whole genome shotgun (WGS) entry which is preliminary data.</text>
</comment>
<evidence type="ECO:0000313" key="2">
    <source>
        <dbReference type="Proteomes" id="UP000004169"/>
    </source>
</evidence>
<name>H8FN96_MAGML</name>
<reference evidence="1 2" key="1">
    <citation type="journal article" date="2012" name="J. Bacteriol.">
        <title>Draft Genome Sequence of the Purple Photosynthetic Bacterium Phaeospirillum molischianum DSM120, a Particularly Versatile Bacterium.</title>
        <authorList>
            <person name="Duquesne K."/>
            <person name="Prima V."/>
            <person name="Ji B."/>
            <person name="Rouy Z."/>
            <person name="Medigue C."/>
            <person name="Talla E."/>
            <person name="Sturgis J.N."/>
        </authorList>
    </citation>
    <scope>NUCLEOTIDE SEQUENCE [LARGE SCALE GENOMIC DNA]</scope>
    <source>
        <strain evidence="2">DSM120</strain>
    </source>
</reference>
<proteinExistence type="predicted"/>
<dbReference type="Proteomes" id="UP000004169">
    <property type="component" value="Unassembled WGS sequence"/>
</dbReference>
<protein>
    <submittedName>
        <fullName evidence="1">Light-harvesting protein B-800/850 beta 1 chain B4</fullName>
    </submittedName>
</protein>
<dbReference type="EMBL" id="CAHP01000001">
    <property type="protein sequence ID" value="CCG39834.1"/>
    <property type="molecule type" value="Genomic_DNA"/>
</dbReference>
<gene>
    <name evidence="1" type="primary">pucB4</name>
    <name evidence="1" type="ORF">PHAMO_10259</name>
</gene>
<dbReference type="AlphaFoldDB" id="H8FN96"/>